<evidence type="ECO:0000313" key="8">
    <source>
        <dbReference type="Proteomes" id="UP000470771"/>
    </source>
</evidence>
<proteinExistence type="inferred from homology"/>
<accession>A0A6N9NG86</accession>
<dbReference type="InterPro" id="IPR050492">
    <property type="entry name" value="Bact_metal-bind_prot9"/>
</dbReference>
<dbReference type="InterPro" id="IPR006129">
    <property type="entry name" value="AdhesinB"/>
</dbReference>
<dbReference type="Gene3D" id="3.40.50.1980">
    <property type="entry name" value="Nitrogenase molybdenum iron protein domain"/>
    <property type="match status" value="2"/>
</dbReference>
<dbReference type="GO" id="GO:0046872">
    <property type="term" value="F:metal ion binding"/>
    <property type="evidence" value="ECO:0007669"/>
    <property type="project" value="UniProtKB-KW"/>
</dbReference>
<dbReference type="PRINTS" id="PR00691">
    <property type="entry name" value="ADHESINB"/>
</dbReference>
<organism evidence="7 8">
    <name type="scientific">Acidiluteibacter ferrifornacis</name>
    <dbReference type="NCBI Taxonomy" id="2692424"/>
    <lineage>
        <taxon>Bacteria</taxon>
        <taxon>Pseudomonadati</taxon>
        <taxon>Bacteroidota</taxon>
        <taxon>Flavobacteriia</taxon>
        <taxon>Flavobacteriales</taxon>
        <taxon>Cryomorphaceae</taxon>
        <taxon>Acidiluteibacter</taxon>
    </lineage>
</organism>
<dbReference type="GO" id="GO:0007155">
    <property type="term" value="P:cell adhesion"/>
    <property type="evidence" value="ECO:0007669"/>
    <property type="project" value="InterPro"/>
</dbReference>
<dbReference type="RefSeq" id="WP_160632594.1">
    <property type="nucleotide sequence ID" value="NZ_WWNE01000005.1"/>
</dbReference>
<comment type="similarity">
    <text evidence="2 6">Belongs to the bacterial solute-binding protein 9 family.</text>
</comment>
<name>A0A6N9NG86_9FLAO</name>
<comment type="caution">
    <text evidence="7">The sequence shown here is derived from an EMBL/GenBank/DDBJ whole genome shotgun (WGS) entry which is preliminary data.</text>
</comment>
<evidence type="ECO:0000256" key="6">
    <source>
        <dbReference type="RuleBase" id="RU003512"/>
    </source>
</evidence>
<evidence type="ECO:0000256" key="2">
    <source>
        <dbReference type="ARBA" id="ARBA00011028"/>
    </source>
</evidence>
<dbReference type="InterPro" id="IPR006127">
    <property type="entry name" value="ZnuA-like"/>
</dbReference>
<evidence type="ECO:0000256" key="4">
    <source>
        <dbReference type="ARBA" id="ARBA00022723"/>
    </source>
</evidence>
<keyword evidence="5" id="KW-0732">Signal</keyword>
<dbReference type="Proteomes" id="UP000470771">
    <property type="component" value="Unassembled WGS sequence"/>
</dbReference>
<dbReference type="PANTHER" id="PTHR42953:SF1">
    <property type="entry name" value="METAL-BINDING PROTEIN HI_0362-RELATED"/>
    <property type="match status" value="1"/>
</dbReference>
<dbReference type="Pfam" id="PF01297">
    <property type="entry name" value="ZnuA"/>
    <property type="match status" value="1"/>
</dbReference>
<dbReference type="PANTHER" id="PTHR42953">
    <property type="entry name" value="HIGH-AFFINITY ZINC UPTAKE SYSTEM PROTEIN ZNUA-RELATED"/>
    <property type="match status" value="1"/>
</dbReference>
<evidence type="ECO:0000256" key="1">
    <source>
        <dbReference type="ARBA" id="ARBA00004196"/>
    </source>
</evidence>
<dbReference type="GO" id="GO:0030001">
    <property type="term" value="P:metal ion transport"/>
    <property type="evidence" value="ECO:0007669"/>
    <property type="project" value="InterPro"/>
</dbReference>
<keyword evidence="4" id="KW-0479">Metal-binding</keyword>
<evidence type="ECO:0000256" key="5">
    <source>
        <dbReference type="ARBA" id="ARBA00022729"/>
    </source>
</evidence>
<reference evidence="7 8" key="1">
    <citation type="submission" date="2019-12" db="EMBL/GenBank/DDBJ databases">
        <authorList>
            <person name="Zhao J."/>
        </authorList>
    </citation>
    <scope>NUCLEOTIDE SEQUENCE [LARGE SCALE GENOMIC DNA]</scope>
    <source>
        <strain evidence="7 8">S-15</strain>
    </source>
</reference>
<evidence type="ECO:0000256" key="3">
    <source>
        <dbReference type="ARBA" id="ARBA00022448"/>
    </source>
</evidence>
<dbReference type="AlphaFoldDB" id="A0A6N9NG86"/>
<dbReference type="PRINTS" id="PR00690">
    <property type="entry name" value="ADHESNFAMILY"/>
</dbReference>
<dbReference type="PROSITE" id="PS51257">
    <property type="entry name" value="PROKAR_LIPOPROTEIN"/>
    <property type="match status" value="1"/>
</dbReference>
<sequence>MKKIVYSLLLFSLACTQPEPKKVEKSEPVEKRLQIVVTTNILGDMVSNIVKDKADLKVLMGAGVDPHLYKATQNDIQYLMNADIIVYNGLHLEGKMGEIFEKVKGNKKVIAAAEGIDPSLLITSDQFKGAQDPHIWFDATLWSTACEYVTKQIAAEDSINAEKITNQGLSYANNLLAIDTWIKNKISELPVEKRILITAHDAFGYFGKAYDVEVKGLQGISTLSEYGLRDVTNMVEYIIKNKVKAVFVETSVNQKSMEAVIEGCKEKGYDLKIGANLYSDAMGDKGTSGGTYLGMVKYNVTSIVNALR</sequence>
<dbReference type="EMBL" id="WWNE01000005">
    <property type="protein sequence ID" value="NBG65646.1"/>
    <property type="molecule type" value="Genomic_DNA"/>
</dbReference>
<dbReference type="InterPro" id="IPR006128">
    <property type="entry name" value="Lipoprotein_PsaA-like"/>
</dbReference>
<evidence type="ECO:0000313" key="7">
    <source>
        <dbReference type="EMBL" id="NBG65646.1"/>
    </source>
</evidence>
<dbReference type="GO" id="GO:0030313">
    <property type="term" value="C:cell envelope"/>
    <property type="evidence" value="ECO:0007669"/>
    <property type="project" value="UniProtKB-SubCell"/>
</dbReference>
<keyword evidence="3 6" id="KW-0813">Transport</keyword>
<comment type="subcellular location">
    <subcellularLocation>
        <location evidence="1">Cell envelope</location>
    </subcellularLocation>
</comment>
<protein>
    <submittedName>
        <fullName evidence="7">Zinc ABC transporter solute-binding protein</fullName>
    </submittedName>
</protein>
<dbReference type="SUPFAM" id="SSF53807">
    <property type="entry name" value="Helical backbone' metal receptor"/>
    <property type="match status" value="1"/>
</dbReference>
<keyword evidence="8" id="KW-1185">Reference proteome</keyword>
<gene>
    <name evidence="7" type="ORF">GQN54_05925</name>
</gene>